<protein>
    <submittedName>
        <fullName evidence="3">Uncharacterized protein DUF5013</fullName>
    </submittedName>
</protein>
<sequence>MQKQYKKLSFIALLMMALAACSKWDEYKKYTQAGEVIYTGKMDSVKTYPGKNRIKITGLLPADPKIAKCKIKWNDGKDSVLYDITKGTGIDSFTKIVAIPEGIYNFTIQTFDAVGNSSMKVNAAGTAYGSKYESGLSNRVVTRAELMPGGKAELAWDNLDAASGALGTWVRYTKVGDVVDSLFVPLTQSLTSLDNFKPGTPVVLRTLFLPKPNCIDTFSSASLNVGVKYEITSQYLSNTGPGFQRATFDGRWGTLAAPWITNAAAKNKGGLYGGYSSDAGGVINWETWNNTPVTNGIVYQTTSSPLPAGKYIVSFDEYSEIQANSTVYCVAAAGDTGIPVLANLSTALGYVGAYNGANIGATSPSATDTRSFSFTLTAPTVVSIGFLANIVGNGNPGSYIQIKRIQLFSTN</sequence>
<evidence type="ECO:0000256" key="1">
    <source>
        <dbReference type="SAM" id="SignalP"/>
    </source>
</evidence>
<keyword evidence="1" id="KW-0732">Signal</keyword>
<proteinExistence type="predicted"/>
<comment type="caution">
    <text evidence="3">The sequence shown here is derived from an EMBL/GenBank/DDBJ whole genome shotgun (WGS) entry which is preliminary data.</text>
</comment>
<dbReference type="PROSITE" id="PS51257">
    <property type="entry name" value="PROKAR_LIPOPROTEIN"/>
    <property type="match status" value="1"/>
</dbReference>
<evidence type="ECO:0000313" key="3">
    <source>
        <dbReference type="EMBL" id="TWI80368.1"/>
    </source>
</evidence>
<dbReference type="AlphaFoldDB" id="A0A562SGQ5"/>
<feature type="chain" id="PRO_5022082065" evidence="1">
    <location>
        <begin position="23"/>
        <end position="411"/>
    </location>
</feature>
<dbReference type="Pfam" id="PF16389">
    <property type="entry name" value="DUF4998"/>
    <property type="match status" value="1"/>
</dbReference>
<dbReference type="InterPro" id="IPR032181">
    <property type="entry name" value="DUF5013"/>
</dbReference>
<dbReference type="EMBL" id="VLLE01000005">
    <property type="protein sequence ID" value="TWI80368.1"/>
    <property type="molecule type" value="Genomic_DNA"/>
</dbReference>
<dbReference type="OrthoDB" id="1043438at2"/>
<name>A0A562SGQ5_9BACT</name>
<evidence type="ECO:0000259" key="2">
    <source>
        <dbReference type="Pfam" id="PF16405"/>
    </source>
</evidence>
<keyword evidence="4" id="KW-1185">Reference proteome</keyword>
<dbReference type="RefSeq" id="WP_144887228.1">
    <property type="nucleotide sequence ID" value="NZ_VLLE01000005.1"/>
</dbReference>
<reference evidence="3 4" key="1">
    <citation type="journal article" date="2015" name="Stand. Genomic Sci.">
        <title>Genomic Encyclopedia of Bacterial and Archaeal Type Strains, Phase III: the genomes of soil and plant-associated and newly described type strains.</title>
        <authorList>
            <person name="Whitman W.B."/>
            <person name="Woyke T."/>
            <person name="Klenk H.P."/>
            <person name="Zhou Y."/>
            <person name="Lilburn T.G."/>
            <person name="Beck B.J."/>
            <person name="De Vos P."/>
            <person name="Vandamme P."/>
            <person name="Eisen J.A."/>
            <person name="Garrity G."/>
            <person name="Hugenholtz P."/>
            <person name="Kyrpides N.C."/>
        </authorList>
    </citation>
    <scope>NUCLEOTIDE SEQUENCE [LARGE SCALE GENOMIC DNA]</scope>
    <source>
        <strain evidence="3 4">CGMCC 1.7271</strain>
    </source>
</reference>
<accession>A0A562SGQ5</accession>
<organism evidence="3 4">
    <name type="scientific">Lacibacter cauensis</name>
    <dbReference type="NCBI Taxonomy" id="510947"/>
    <lineage>
        <taxon>Bacteria</taxon>
        <taxon>Pseudomonadati</taxon>
        <taxon>Bacteroidota</taxon>
        <taxon>Chitinophagia</taxon>
        <taxon>Chitinophagales</taxon>
        <taxon>Chitinophagaceae</taxon>
        <taxon>Lacibacter</taxon>
    </lineage>
</organism>
<dbReference type="Pfam" id="PF16405">
    <property type="entry name" value="DUF5013"/>
    <property type="match status" value="1"/>
</dbReference>
<feature type="domain" description="DUF5013" evidence="2">
    <location>
        <begin position="239"/>
        <end position="385"/>
    </location>
</feature>
<dbReference type="Proteomes" id="UP000316167">
    <property type="component" value="Unassembled WGS sequence"/>
</dbReference>
<evidence type="ECO:0000313" key="4">
    <source>
        <dbReference type="Proteomes" id="UP000316167"/>
    </source>
</evidence>
<gene>
    <name evidence="3" type="ORF">IQ13_3045</name>
</gene>
<feature type="signal peptide" evidence="1">
    <location>
        <begin position="1"/>
        <end position="22"/>
    </location>
</feature>